<evidence type="ECO:0000313" key="3">
    <source>
        <dbReference type="Proteomes" id="UP000289738"/>
    </source>
</evidence>
<proteinExistence type="predicted"/>
<dbReference type="EMBL" id="SDMP01000015">
    <property type="protein sequence ID" value="RYR08783.1"/>
    <property type="molecule type" value="Genomic_DNA"/>
</dbReference>
<accession>A0A444Z3L5</accession>
<gene>
    <name evidence="2" type="ORF">Ahy_B05g076606</name>
</gene>
<reference evidence="2 3" key="1">
    <citation type="submission" date="2019-01" db="EMBL/GenBank/DDBJ databases">
        <title>Sequencing of cultivated peanut Arachis hypogaea provides insights into genome evolution and oil improvement.</title>
        <authorList>
            <person name="Chen X."/>
        </authorList>
    </citation>
    <scope>NUCLEOTIDE SEQUENCE [LARGE SCALE GENOMIC DNA]</scope>
    <source>
        <strain evidence="3">cv. Fuhuasheng</strain>
        <tissue evidence="2">Leaves</tissue>
    </source>
</reference>
<sequence>MEPQPQEASNSQRHTSDQNVHNVSDHVDEDATSDVVDMDQYRINSWKDIGKIDFSGLSMKNICQLHFADLGLEFEFYNSYAKTRGFSV</sequence>
<dbReference type="Proteomes" id="UP000289738">
    <property type="component" value="Chromosome B05"/>
</dbReference>
<keyword evidence="3" id="KW-1185">Reference proteome</keyword>
<dbReference type="AlphaFoldDB" id="A0A444Z3L5"/>
<evidence type="ECO:0000313" key="2">
    <source>
        <dbReference type="EMBL" id="RYR08783.1"/>
    </source>
</evidence>
<comment type="caution">
    <text evidence="2">The sequence shown here is derived from an EMBL/GenBank/DDBJ whole genome shotgun (WGS) entry which is preliminary data.</text>
</comment>
<feature type="compositionally biased region" description="Polar residues" evidence="1">
    <location>
        <begin position="1"/>
        <end position="22"/>
    </location>
</feature>
<evidence type="ECO:0000256" key="1">
    <source>
        <dbReference type="SAM" id="MobiDB-lite"/>
    </source>
</evidence>
<name>A0A444Z3L5_ARAHY</name>
<feature type="region of interest" description="Disordered" evidence="1">
    <location>
        <begin position="1"/>
        <end position="34"/>
    </location>
</feature>
<protein>
    <recommendedName>
        <fullName evidence="4">FAR1 domain-containing protein</fullName>
    </recommendedName>
</protein>
<evidence type="ECO:0008006" key="4">
    <source>
        <dbReference type="Google" id="ProtNLM"/>
    </source>
</evidence>
<organism evidence="2 3">
    <name type="scientific">Arachis hypogaea</name>
    <name type="common">Peanut</name>
    <dbReference type="NCBI Taxonomy" id="3818"/>
    <lineage>
        <taxon>Eukaryota</taxon>
        <taxon>Viridiplantae</taxon>
        <taxon>Streptophyta</taxon>
        <taxon>Embryophyta</taxon>
        <taxon>Tracheophyta</taxon>
        <taxon>Spermatophyta</taxon>
        <taxon>Magnoliopsida</taxon>
        <taxon>eudicotyledons</taxon>
        <taxon>Gunneridae</taxon>
        <taxon>Pentapetalae</taxon>
        <taxon>rosids</taxon>
        <taxon>fabids</taxon>
        <taxon>Fabales</taxon>
        <taxon>Fabaceae</taxon>
        <taxon>Papilionoideae</taxon>
        <taxon>50 kb inversion clade</taxon>
        <taxon>dalbergioids sensu lato</taxon>
        <taxon>Dalbergieae</taxon>
        <taxon>Pterocarpus clade</taxon>
        <taxon>Arachis</taxon>
    </lineage>
</organism>